<dbReference type="Pfam" id="PF19704">
    <property type="entry name" value="DNAPKcs_CC5"/>
    <property type="match status" value="1"/>
</dbReference>
<comment type="caution">
    <text evidence="2">The sequence shown here is derived from an EMBL/GenBank/DDBJ whole genome shotgun (WGS) entry which is preliminary data.</text>
</comment>
<dbReference type="PANTHER" id="PTHR11139:SF68">
    <property type="entry name" value="DNA-DEPENDENT PROTEIN KINASE CATALYTIC SUBUNIT"/>
    <property type="match status" value="1"/>
</dbReference>
<organism evidence="2 3">
    <name type="scientific">Saguinus oedipus</name>
    <name type="common">Cotton-top tamarin</name>
    <name type="synonym">Oedipomidas oedipus</name>
    <dbReference type="NCBI Taxonomy" id="9490"/>
    <lineage>
        <taxon>Eukaryota</taxon>
        <taxon>Metazoa</taxon>
        <taxon>Chordata</taxon>
        <taxon>Craniata</taxon>
        <taxon>Vertebrata</taxon>
        <taxon>Euteleostomi</taxon>
        <taxon>Mammalia</taxon>
        <taxon>Eutheria</taxon>
        <taxon>Euarchontoglires</taxon>
        <taxon>Primates</taxon>
        <taxon>Haplorrhini</taxon>
        <taxon>Platyrrhini</taxon>
        <taxon>Cebidae</taxon>
        <taxon>Callitrichinae</taxon>
        <taxon>Saguinus</taxon>
    </lineage>
</organism>
<accession>A0ABQ9UDZ9</accession>
<dbReference type="InterPro" id="IPR003151">
    <property type="entry name" value="PIK-rel_kinase_FAT"/>
</dbReference>
<dbReference type="InterPro" id="IPR050517">
    <property type="entry name" value="DDR_Repair_Kinase"/>
</dbReference>
<sequence length="327" mass="37486">DISCQHAALLSLDPAAVSASCLASLQQPVGIRLLEEALLRLLPSELPAKRVRGKARLPPDVLRWVELAKLYRSIGEYDVLRGIFSSEIGTKEITQNALLAEARSNYSEAAKQYDEALNKQDWVDGEPSEAEKDFWELASLDCYNHLAEWKSLEYCSTASVDSENPPDLNKIWSEPFYQETYLPYMVRSKLKLLLQGEADQSLLTFIDKAMHGELQKVILELHYSQEMSLLYLLQDDVDRAKYYIQNGIQSFMQNYSSIDVLLHRSRLNKLQSVQALTEIQEFISFISKQGNLSSQVNLKRLLNTWTNRYPDAKMDPMNIWDDIITNR</sequence>
<dbReference type="PANTHER" id="PTHR11139">
    <property type="entry name" value="ATAXIA TELANGIECTASIA MUTATED ATM -RELATED"/>
    <property type="match status" value="1"/>
</dbReference>
<gene>
    <name evidence="2" type="ORF">P7K49_026239</name>
</gene>
<name>A0ABQ9UDZ9_SAGOE</name>
<evidence type="ECO:0000313" key="2">
    <source>
        <dbReference type="EMBL" id="KAK2094823.1"/>
    </source>
</evidence>
<dbReference type="InterPro" id="IPR045581">
    <property type="entry name" value="DNAPKcs_CC5"/>
</dbReference>
<dbReference type="Pfam" id="PF02259">
    <property type="entry name" value="FAT"/>
    <property type="match status" value="1"/>
</dbReference>
<protein>
    <recommendedName>
        <fullName evidence="1">FAT domain-containing protein</fullName>
    </recommendedName>
</protein>
<feature type="non-terminal residue" evidence="2">
    <location>
        <position position="1"/>
    </location>
</feature>
<feature type="domain" description="FAT" evidence="1">
    <location>
        <begin position="16"/>
        <end position="327"/>
    </location>
</feature>
<evidence type="ECO:0000313" key="3">
    <source>
        <dbReference type="Proteomes" id="UP001266305"/>
    </source>
</evidence>
<reference evidence="2 3" key="1">
    <citation type="submission" date="2023-05" db="EMBL/GenBank/DDBJ databases">
        <title>B98-5 Cell Line De Novo Hybrid Assembly: An Optical Mapping Approach.</title>
        <authorList>
            <person name="Kananen K."/>
            <person name="Auerbach J.A."/>
            <person name="Kautto E."/>
            <person name="Blachly J.S."/>
        </authorList>
    </citation>
    <scope>NUCLEOTIDE SEQUENCE [LARGE SCALE GENOMIC DNA]</scope>
    <source>
        <strain evidence="2">B95-8</strain>
        <tissue evidence="2">Cell line</tissue>
    </source>
</reference>
<dbReference type="PROSITE" id="PS51189">
    <property type="entry name" value="FAT"/>
    <property type="match status" value="1"/>
</dbReference>
<dbReference type="Proteomes" id="UP001266305">
    <property type="component" value="Unassembled WGS sequence"/>
</dbReference>
<feature type="non-terminal residue" evidence="2">
    <location>
        <position position="327"/>
    </location>
</feature>
<evidence type="ECO:0000259" key="1">
    <source>
        <dbReference type="PROSITE" id="PS51189"/>
    </source>
</evidence>
<keyword evidence="3" id="KW-1185">Reference proteome</keyword>
<dbReference type="EMBL" id="JASSZA010000013">
    <property type="protein sequence ID" value="KAK2094823.1"/>
    <property type="molecule type" value="Genomic_DNA"/>
</dbReference>
<proteinExistence type="predicted"/>
<dbReference type="InterPro" id="IPR014009">
    <property type="entry name" value="PIK_FAT"/>
</dbReference>